<keyword evidence="5" id="KW-1185">Reference proteome</keyword>
<dbReference type="EMBL" id="JARAOO010000014">
    <property type="protein sequence ID" value="KAJ7944561.1"/>
    <property type="molecule type" value="Genomic_DNA"/>
</dbReference>
<keyword evidence="2" id="KW-0677">Repeat</keyword>
<sequence>MGVRQVLLKPVHSHNQIITNTDVVPNGRRNGFGFIRLETCPENYMNDQNHDEFVSDVEKAYRILRKFHSRVPKLELALLKSGVNVRSGLTERFGAVWARNEERESQLISPQVFVILMRRFASARMVQKATEVLDEMSKYGCEPDDYVFGCLLDALCKNGSVKKAASLFEDMRIRF</sequence>
<organism evidence="4 5">
    <name type="scientific">Quillaja saponaria</name>
    <name type="common">Soap bark tree</name>
    <dbReference type="NCBI Taxonomy" id="32244"/>
    <lineage>
        <taxon>Eukaryota</taxon>
        <taxon>Viridiplantae</taxon>
        <taxon>Streptophyta</taxon>
        <taxon>Embryophyta</taxon>
        <taxon>Tracheophyta</taxon>
        <taxon>Spermatophyta</taxon>
        <taxon>Magnoliopsida</taxon>
        <taxon>eudicotyledons</taxon>
        <taxon>Gunneridae</taxon>
        <taxon>Pentapetalae</taxon>
        <taxon>rosids</taxon>
        <taxon>fabids</taxon>
        <taxon>Fabales</taxon>
        <taxon>Quillajaceae</taxon>
        <taxon>Quillaja</taxon>
    </lineage>
</organism>
<dbReference type="NCBIfam" id="TIGR00756">
    <property type="entry name" value="PPR"/>
    <property type="match status" value="2"/>
</dbReference>
<dbReference type="Pfam" id="PF12854">
    <property type="entry name" value="PPR_1"/>
    <property type="match status" value="1"/>
</dbReference>
<dbReference type="KEGG" id="qsa:O6P43_033940"/>
<comment type="caution">
    <text evidence="4">The sequence shown here is derived from an EMBL/GenBank/DDBJ whole genome shotgun (WGS) entry which is preliminary data.</text>
</comment>
<accession>A0AAD7P733</accession>
<dbReference type="Gene3D" id="1.25.40.10">
    <property type="entry name" value="Tetratricopeptide repeat domain"/>
    <property type="match status" value="1"/>
</dbReference>
<evidence type="ECO:0000313" key="5">
    <source>
        <dbReference type="Proteomes" id="UP001163823"/>
    </source>
</evidence>
<dbReference type="AlphaFoldDB" id="A0AAD7P733"/>
<dbReference type="InterPro" id="IPR002885">
    <property type="entry name" value="PPR_rpt"/>
</dbReference>
<dbReference type="Proteomes" id="UP001163823">
    <property type="component" value="Chromosome 14"/>
</dbReference>
<evidence type="ECO:0000256" key="2">
    <source>
        <dbReference type="ARBA" id="ARBA00022737"/>
    </source>
</evidence>
<evidence type="ECO:0000256" key="3">
    <source>
        <dbReference type="PROSITE-ProRule" id="PRU00708"/>
    </source>
</evidence>
<dbReference type="PANTHER" id="PTHR47447">
    <property type="entry name" value="OS03G0856100 PROTEIN"/>
    <property type="match status" value="1"/>
</dbReference>
<dbReference type="InterPro" id="IPR011990">
    <property type="entry name" value="TPR-like_helical_dom_sf"/>
</dbReference>
<gene>
    <name evidence="4" type="ORF">O6P43_033940</name>
</gene>
<evidence type="ECO:0000313" key="4">
    <source>
        <dbReference type="EMBL" id="KAJ7944561.1"/>
    </source>
</evidence>
<feature type="repeat" description="PPR" evidence="3">
    <location>
        <begin position="144"/>
        <end position="174"/>
    </location>
</feature>
<evidence type="ECO:0000256" key="1">
    <source>
        <dbReference type="ARBA" id="ARBA00007626"/>
    </source>
</evidence>
<proteinExistence type="inferred from homology"/>
<name>A0AAD7P733_QUISA</name>
<protein>
    <submittedName>
        <fullName evidence="4">Pentatricopeptide repeat-containing protein</fullName>
    </submittedName>
</protein>
<comment type="similarity">
    <text evidence="1">Belongs to the PPR family. P subfamily.</text>
</comment>
<dbReference type="PANTHER" id="PTHR47447:SF28">
    <property type="entry name" value="PENTACOTRIPEPTIDE-REPEAT REGION OF PRORP DOMAIN-CONTAINING PROTEIN"/>
    <property type="match status" value="1"/>
</dbReference>
<reference evidence="4" key="1">
    <citation type="journal article" date="2023" name="Science">
        <title>Elucidation of the pathway for biosynthesis of saponin adjuvants from the soapbark tree.</title>
        <authorList>
            <person name="Reed J."/>
            <person name="Orme A."/>
            <person name="El-Demerdash A."/>
            <person name="Owen C."/>
            <person name="Martin L.B.B."/>
            <person name="Misra R.C."/>
            <person name="Kikuchi S."/>
            <person name="Rejzek M."/>
            <person name="Martin A.C."/>
            <person name="Harkess A."/>
            <person name="Leebens-Mack J."/>
            <person name="Louveau T."/>
            <person name="Stephenson M.J."/>
            <person name="Osbourn A."/>
        </authorList>
    </citation>
    <scope>NUCLEOTIDE SEQUENCE</scope>
    <source>
        <strain evidence="4">S10</strain>
    </source>
</reference>
<feature type="repeat" description="PPR" evidence="3">
    <location>
        <begin position="109"/>
        <end position="143"/>
    </location>
</feature>
<dbReference type="PROSITE" id="PS51375">
    <property type="entry name" value="PPR"/>
    <property type="match status" value="2"/>
</dbReference>